<dbReference type="InterPro" id="IPR005683">
    <property type="entry name" value="Tom22"/>
</dbReference>
<dbReference type="AlphaFoldDB" id="A0AAP0X4A4"/>
<evidence type="ECO:0008006" key="16">
    <source>
        <dbReference type="Google" id="ProtNLM"/>
    </source>
</evidence>
<comment type="similarity">
    <text evidence="2">Belongs to the Tom22 family.</text>
</comment>
<gene>
    <name evidence="14" type="ORF">L1049_017423</name>
</gene>
<keyword evidence="15" id="KW-1185">Reference proteome</keyword>
<evidence type="ECO:0000256" key="12">
    <source>
        <dbReference type="SAM" id="MobiDB-lite"/>
    </source>
</evidence>
<comment type="caution">
    <text evidence="14">The sequence shown here is derived from an EMBL/GenBank/DDBJ whole genome shotgun (WGS) entry which is preliminary data.</text>
</comment>
<dbReference type="CDD" id="cd22884">
    <property type="entry name" value="TOM22"/>
    <property type="match status" value="1"/>
</dbReference>
<keyword evidence="10 13" id="KW-0472">Membrane</keyword>
<dbReference type="PANTHER" id="PTHR46867">
    <property type="entry name" value="MITOCHONDRIAL IMPORT RECEPTOR SUBUNIT TOM9-2"/>
    <property type="match status" value="1"/>
</dbReference>
<dbReference type="Proteomes" id="UP001415857">
    <property type="component" value="Unassembled WGS sequence"/>
</dbReference>
<dbReference type="EMBL" id="JBBPBK010000003">
    <property type="protein sequence ID" value="KAK9288952.1"/>
    <property type="molecule type" value="Genomic_DNA"/>
</dbReference>
<keyword evidence="7 13" id="KW-1133">Transmembrane helix</keyword>
<evidence type="ECO:0000256" key="1">
    <source>
        <dbReference type="ARBA" id="ARBA00004572"/>
    </source>
</evidence>
<feature type="compositionally biased region" description="Polar residues" evidence="12">
    <location>
        <begin position="11"/>
        <end position="25"/>
    </location>
</feature>
<feature type="region of interest" description="Disordered" evidence="12">
    <location>
        <begin position="1"/>
        <end position="25"/>
    </location>
</feature>
<dbReference type="GO" id="GO:0006886">
    <property type="term" value="P:intracellular protein transport"/>
    <property type="evidence" value="ECO:0007669"/>
    <property type="project" value="InterPro"/>
</dbReference>
<keyword evidence="8" id="KW-0811">Translocation</keyword>
<keyword evidence="4 13" id="KW-0812">Transmembrane</keyword>
<evidence type="ECO:0000256" key="2">
    <source>
        <dbReference type="ARBA" id="ARBA00009874"/>
    </source>
</evidence>
<name>A0AAP0X4A4_LIQFO</name>
<accession>A0AAP0X4A4</accession>
<evidence type="ECO:0000256" key="5">
    <source>
        <dbReference type="ARBA" id="ARBA00022787"/>
    </source>
</evidence>
<dbReference type="PANTHER" id="PTHR46867:SF4">
    <property type="entry name" value="MITOCHONDRIAL IMPORT RECEPTOR SUBUNIT TOM9-2"/>
    <property type="match status" value="1"/>
</dbReference>
<sequence length="106" mass="11370">MGSQGRRGSYLTGSSSNSNNPGVLSRVSNTILQSPIVHQGRRTASDAAFVAKNLLRSTGKAAWIVGTTFIILFVPLIIEMDRDQQLTEIELQQASLLGTPPVSTQT</sequence>
<keyword evidence="5" id="KW-1000">Mitochondrion outer membrane</keyword>
<keyword evidence="6" id="KW-0653">Protein transport</keyword>
<evidence type="ECO:0000256" key="9">
    <source>
        <dbReference type="ARBA" id="ARBA00023128"/>
    </source>
</evidence>
<evidence type="ECO:0000256" key="10">
    <source>
        <dbReference type="ARBA" id="ARBA00023136"/>
    </source>
</evidence>
<organism evidence="14 15">
    <name type="scientific">Liquidambar formosana</name>
    <name type="common">Formosan gum</name>
    <dbReference type="NCBI Taxonomy" id="63359"/>
    <lineage>
        <taxon>Eukaryota</taxon>
        <taxon>Viridiplantae</taxon>
        <taxon>Streptophyta</taxon>
        <taxon>Embryophyta</taxon>
        <taxon>Tracheophyta</taxon>
        <taxon>Spermatophyta</taxon>
        <taxon>Magnoliopsida</taxon>
        <taxon>eudicotyledons</taxon>
        <taxon>Gunneridae</taxon>
        <taxon>Pentapetalae</taxon>
        <taxon>Saxifragales</taxon>
        <taxon>Altingiaceae</taxon>
        <taxon>Liquidambar</taxon>
    </lineage>
</organism>
<feature type="transmembrane region" description="Helical" evidence="13">
    <location>
        <begin position="61"/>
        <end position="78"/>
    </location>
</feature>
<evidence type="ECO:0000256" key="6">
    <source>
        <dbReference type="ARBA" id="ARBA00022927"/>
    </source>
</evidence>
<evidence type="ECO:0000256" key="13">
    <source>
        <dbReference type="SAM" id="Phobius"/>
    </source>
</evidence>
<protein>
    <recommendedName>
        <fullName evidence="16">Mitochondrial import receptor subunit TOM9-2</fullName>
    </recommendedName>
</protein>
<dbReference type="GO" id="GO:0005741">
    <property type="term" value="C:mitochondrial outer membrane"/>
    <property type="evidence" value="ECO:0007669"/>
    <property type="project" value="UniProtKB-SubCell"/>
</dbReference>
<evidence type="ECO:0000313" key="15">
    <source>
        <dbReference type="Proteomes" id="UP001415857"/>
    </source>
</evidence>
<keyword evidence="9" id="KW-0496">Mitochondrion</keyword>
<dbReference type="InterPro" id="IPR017411">
    <property type="entry name" value="Tom22_pln"/>
</dbReference>
<evidence type="ECO:0000256" key="3">
    <source>
        <dbReference type="ARBA" id="ARBA00022448"/>
    </source>
</evidence>
<keyword evidence="3" id="KW-0813">Transport</keyword>
<comment type="subcellular location">
    <subcellularLocation>
        <location evidence="1">Mitochondrion outer membrane</location>
        <topology evidence="1">Single-pass membrane protein</topology>
    </subcellularLocation>
</comment>
<evidence type="ECO:0000256" key="11">
    <source>
        <dbReference type="ARBA" id="ARBA00023170"/>
    </source>
</evidence>
<dbReference type="Pfam" id="PF04281">
    <property type="entry name" value="Tom22"/>
    <property type="match status" value="1"/>
</dbReference>
<reference evidence="14 15" key="1">
    <citation type="journal article" date="2024" name="Plant J.">
        <title>Genome sequences and population genomics reveal climatic adaptation and genomic divergence between two closely related sweetgum species.</title>
        <authorList>
            <person name="Xu W.Q."/>
            <person name="Ren C.Q."/>
            <person name="Zhang X.Y."/>
            <person name="Comes H.P."/>
            <person name="Liu X.H."/>
            <person name="Li Y.G."/>
            <person name="Kettle C.J."/>
            <person name="Jalonen R."/>
            <person name="Gaisberger H."/>
            <person name="Ma Y.Z."/>
            <person name="Qiu Y.X."/>
        </authorList>
    </citation>
    <scope>NUCLEOTIDE SEQUENCE [LARGE SCALE GENOMIC DNA]</scope>
    <source>
        <strain evidence="14">Hangzhou</strain>
    </source>
</reference>
<evidence type="ECO:0000256" key="7">
    <source>
        <dbReference type="ARBA" id="ARBA00022989"/>
    </source>
</evidence>
<evidence type="ECO:0000313" key="14">
    <source>
        <dbReference type="EMBL" id="KAK9288952.1"/>
    </source>
</evidence>
<keyword evidence="11" id="KW-0675">Receptor</keyword>
<evidence type="ECO:0000256" key="4">
    <source>
        <dbReference type="ARBA" id="ARBA00022692"/>
    </source>
</evidence>
<evidence type="ECO:0000256" key="8">
    <source>
        <dbReference type="ARBA" id="ARBA00023010"/>
    </source>
</evidence>
<proteinExistence type="inferred from homology"/>